<accession>A0A7G9GPM2</accession>
<dbReference type="Proteomes" id="UP000515856">
    <property type="component" value="Chromosome"/>
</dbReference>
<reference evidence="1 2" key="1">
    <citation type="submission" date="2020-08" db="EMBL/GenBank/DDBJ databases">
        <authorList>
            <person name="Liu C."/>
            <person name="Sun Q."/>
        </authorList>
    </citation>
    <scope>NUCLEOTIDE SEQUENCE [LARGE SCALE GENOMIC DNA]</scope>
    <source>
        <strain evidence="1 2">NSJ-61</strain>
    </source>
</reference>
<sequence length="128" mass="14772">MEKLTLNVLLEGKSSFAYLVSQRDKLSGKVNYQISKNIKPYNDEIEAYDEARKAIVKKYANLDENGEPVVIGDNYDVPNEKLKDFEREIKELGEQEVNTAWKMIKLDDLESAGLAPIDYYNLDFMIEE</sequence>
<dbReference type="RefSeq" id="WP_117455347.1">
    <property type="nucleotide sequence ID" value="NZ_CP060636.1"/>
</dbReference>
<dbReference type="EMBL" id="CP060636">
    <property type="protein sequence ID" value="QNM12754.1"/>
    <property type="molecule type" value="Genomic_DNA"/>
</dbReference>
<evidence type="ECO:0000313" key="2">
    <source>
        <dbReference type="Proteomes" id="UP000515856"/>
    </source>
</evidence>
<protein>
    <submittedName>
        <fullName evidence="1">Uncharacterized protein</fullName>
    </submittedName>
</protein>
<dbReference type="KEGG" id="ehn:H9Q80_02045"/>
<dbReference type="AlphaFoldDB" id="A0A7G9GPM2"/>
<organism evidence="1 2">
    <name type="scientific">[Eubacterium] hominis</name>
    <dbReference type="NCBI Taxonomy" id="2764325"/>
    <lineage>
        <taxon>Bacteria</taxon>
        <taxon>Bacillati</taxon>
        <taxon>Bacillota</taxon>
        <taxon>Erysipelotrichia</taxon>
        <taxon>Erysipelotrichales</taxon>
        <taxon>Erysipelotrichaceae</taxon>
        <taxon>Amedibacillus</taxon>
    </lineage>
</organism>
<gene>
    <name evidence="1" type="ORF">H9Q80_02045</name>
</gene>
<proteinExistence type="predicted"/>
<evidence type="ECO:0000313" key="1">
    <source>
        <dbReference type="EMBL" id="QNM12754.1"/>
    </source>
</evidence>
<name>A0A7G9GPM2_9FIRM</name>
<keyword evidence="2" id="KW-1185">Reference proteome</keyword>